<keyword evidence="4 6" id="KW-0663">Pyridoxal phosphate</keyword>
<evidence type="ECO:0000256" key="1">
    <source>
        <dbReference type="ARBA" id="ARBA00001933"/>
    </source>
</evidence>
<comment type="cofactor">
    <cofactor evidence="1 6 7">
        <name>pyridoxal 5'-phosphate</name>
        <dbReference type="ChEBI" id="CHEBI:597326"/>
    </cofactor>
</comment>
<feature type="modified residue" description="N6-(pyridoxal phosphate)lysine" evidence="6">
    <location>
        <position position="235"/>
    </location>
</feature>
<evidence type="ECO:0000256" key="6">
    <source>
        <dbReference type="PIRSR" id="PIRSR602129-50"/>
    </source>
</evidence>
<evidence type="ECO:0000256" key="2">
    <source>
        <dbReference type="ARBA" id="ARBA00009533"/>
    </source>
</evidence>
<dbReference type="InterPro" id="IPR021115">
    <property type="entry name" value="Pyridoxal-P_BS"/>
</dbReference>
<feature type="non-terminal residue" evidence="8">
    <location>
        <position position="1"/>
    </location>
</feature>
<name>A0AAW0VSM1_CHEQU</name>
<dbReference type="PANTHER" id="PTHR45677:SF8">
    <property type="entry name" value="CYSTEINE SULFINIC ACID DECARBOXYLASE"/>
    <property type="match status" value="1"/>
</dbReference>
<gene>
    <name evidence="8" type="ORF">OTU49_013663</name>
</gene>
<dbReference type="Pfam" id="PF00282">
    <property type="entry name" value="Pyridoxal_deC"/>
    <property type="match status" value="1"/>
</dbReference>
<dbReference type="GO" id="GO:0019752">
    <property type="term" value="P:carboxylic acid metabolic process"/>
    <property type="evidence" value="ECO:0007669"/>
    <property type="project" value="InterPro"/>
</dbReference>
<accession>A0AAW0VSM1</accession>
<keyword evidence="3" id="KW-0210">Decarboxylase</keyword>
<dbReference type="PANTHER" id="PTHR45677">
    <property type="entry name" value="GLUTAMATE DECARBOXYLASE-RELATED"/>
    <property type="match status" value="1"/>
</dbReference>
<dbReference type="Gene3D" id="3.90.1150.170">
    <property type="match status" value="1"/>
</dbReference>
<comment type="caution">
    <text evidence="8">The sequence shown here is derived from an EMBL/GenBank/DDBJ whole genome shotgun (WGS) entry which is preliminary data.</text>
</comment>
<keyword evidence="5 7" id="KW-0456">Lyase</keyword>
<dbReference type="EMBL" id="JARKIK010001028">
    <property type="protein sequence ID" value="KAK8719957.1"/>
    <property type="molecule type" value="Genomic_DNA"/>
</dbReference>
<evidence type="ECO:0000256" key="4">
    <source>
        <dbReference type="ARBA" id="ARBA00022898"/>
    </source>
</evidence>
<evidence type="ECO:0000256" key="3">
    <source>
        <dbReference type="ARBA" id="ARBA00022793"/>
    </source>
</evidence>
<evidence type="ECO:0000313" key="9">
    <source>
        <dbReference type="Proteomes" id="UP001445076"/>
    </source>
</evidence>
<dbReference type="InterPro" id="IPR015424">
    <property type="entry name" value="PyrdxlP-dep_Trfase"/>
</dbReference>
<reference evidence="8 9" key="1">
    <citation type="journal article" date="2024" name="BMC Genomics">
        <title>Genome assembly of redclaw crayfish (Cherax quadricarinatus) provides insights into its immune adaptation and hypoxia tolerance.</title>
        <authorList>
            <person name="Liu Z."/>
            <person name="Zheng J."/>
            <person name="Li H."/>
            <person name="Fang K."/>
            <person name="Wang S."/>
            <person name="He J."/>
            <person name="Zhou D."/>
            <person name="Weng S."/>
            <person name="Chi M."/>
            <person name="Gu Z."/>
            <person name="He J."/>
            <person name="Li F."/>
            <person name="Wang M."/>
        </authorList>
    </citation>
    <scope>NUCLEOTIDE SEQUENCE [LARGE SCALE GENOMIC DNA]</scope>
    <source>
        <strain evidence="8">ZL_2023a</strain>
    </source>
</reference>
<protein>
    <recommendedName>
        <fullName evidence="10">Cysteine sulfinic acid decarboxylase</fullName>
    </recommendedName>
</protein>
<dbReference type="Proteomes" id="UP001445076">
    <property type="component" value="Unassembled WGS sequence"/>
</dbReference>
<proteinExistence type="inferred from homology"/>
<dbReference type="Gene3D" id="3.40.640.10">
    <property type="entry name" value="Type I PLP-dependent aspartate aminotransferase-like (Major domain)"/>
    <property type="match status" value="1"/>
</dbReference>
<dbReference type="PROSITE" id="PS00392">
    <property type="entry name" value="DDC_GAD_HDC_YDC"/>
    <property type="match status" value="1"/>
</dbReference>
<dbReference type="InterPro" id="IPR002129">
    <property type="entry name" value="PyrdxlP-dep_de-COase"/>
</dbReference>
<evidence type="ECO:0008006" key="10">
    <source>
        <dbReference type="Google" id="ProtNLM"/>
    </source>
</evidence>
<dbReference type="GO" id="GO:0030170">
    <property type="term" value="F:pyridoxal phosphate binding"/>
    <property type="evidence" value="ECO:0007669"/>
    <property type="project" value="InterPro"/>
</dbReference>
<keyword evidence="9" id="KW-1185">Reference proteome</keyword>
<evidence type="ECO:0000256" key="7">
    <source>
        <dbReference type="RuleBase" id="RU000382"/>
    </source>
</evidence>
<sequence length="426" mass="47850">EEVLQQIFEYSVNTSHRHFYNQLYGGIDEVTLAASWLIEALNTNVHTYEAAPVFTLVESFVIGRLVELFGWLDGEGIFCPGGSISNMYGMVLARHHTHPDIKLKGSSSTRPLVVLTSDQSHYSFKKGAVWLGLGTDNVVSVETDTYGRMLPQALRKAVKEARERGGEPFFVGATAGTTVLGAFDPLEEIADVCQEEGLWLHADACWGGSAILSNTHKHLLQGIHRADSISWNPHKMLGVSLQCSPFIVKQKGLLQEANALSAPYLFHQDKFYDVSFDTGNKSIQCGRKGDSVKLYLTLSLHGLRHIEERVDTAFSAARYLQEQVSTRPWFRPVLDKHQCTNTCFWYIPPSLRHKPETQDWWQQLGKVAPLVKERLAKAGTVMLTYQPLHEKQLVNFFRMINTGVPAPTHQDMDYVLQQIETHGADL</sequence>
<dbReference type="SUPFAM" id="SSF53383">
    <property type="entry name" value="PLP-dependent transferases"/>
    <property type="match status" value="1"/>
</dbReference>
<dbReference type="AlphaFoldDB" id="A0AAW0VSM1"/>
<evidence type="ECO:0000256" key="5">
    <source>
        <dbReference type="ARBA" id="ARBA00023239"/>
    </source>
</evidence>
<dbReference type="GO" id="GO:0016831">
    <property type="term" value="F:carboxy-lyase activity"/>
    <property type="evidence" value="ECO:0007669"/>
    <property type="project" value="UniProtKB-KW"/>
</dbReference>
<dbReference type="InterPro" id="IPR015421">
    <property type="entry name" value="PyrdxlP-dep_Trfase_major"/>
</dbReference>
<evidence type="ECO:0000313" key="8">
    <source>
        <dbReference type="EMBL" id="KAK8719957.1"/>
    </source>
</evidence>
<comment type="similarity">
    <text evidence="2 7">Belongs to the group II decarboxylase family.</text>
</comment>
<organism evidence="8 9">
    <name type="scientific">Cherax quadricarinatus</name>
    <name type="common">Australian red claw crayfish</name>
    <dbReference type="NCBI Taxonomy" id="27406"/>
    <lineage>
        <taxon>Eukaryota</taxon>
        <taxon>Metazoa</taxon>
        <taxon>Ecdysozoa</taxon>
        <taxon>Arthropoda</taxon>
        <taxon>Crustacea</taxon>
        <taxon>Multicrustacea</taxon>
        <taxon>Malacostraca</taxon>
        <taxon>Eumalacostraca</taxon>
        <taxon>Eucarida</taxon>
        <taxon>Decapoda</taxon>
        <taxon>Pleocyemata</taxon>
        <taxon>Astacidea</taxon>
        <taxon>Parastacoidea</taxon>
        <taxon>Parastacidae</taxon>
        <taxon>Cherax</taxon>
    </lineage>
</organism>
<dbReference type="GO" id="GO:0005737">
    <property type="term" value="C:cytoplasm"/>
    <property type="evidence" value="ECO:0007669"/>
    <property type="project" value="TreeGrafter"/>
</dbReference>